<dbReference type="SUPFAM" id="SSF49777">
    <property type="entry name" value="PEBP-like"/>
    <property type="match status" value="1"/>
</dbReference>
<accession>K5WMS5</accession>
<dbReference type="InParanoid" id="K5WMS5"/>
<dbReference type="InterPro" id="IPR008914">
    <property type="entry name" value="PEBP"/>
</dbReference>
<dbReference type="InterPro" id="IPR035810">
    <property type="entry name" value="PEBP_euk"/>
</dbReference>
<feature type="compositionally biased region" description="Low complexity" evidence="1">
    <location>
        <begin position="42"/>
        <end position="68"/>
    </location>
</feature>
<dbReference type="RefSeq" id="XP_007389964.1">
    <property type="nucleotide sequence ID" value="XM_007389902.1"/>
</dbReference>
<evidence type="ECO:0000313" key="2">
    <source>
        <dbReference type="EMBL" id="EKM60509.1"/>
    </source>
</evidence>
<dbReference type="Pfam" id="PF01161">
    <property type="entry name" value="PBP"/>
    <property type="match status" value="1"/>
</dbReference>
<proteinExistence type="predicted"/>
<dbReference type="HOGENOM" id="CLU_035836_1_1_1"/>
<dbReference type="AlphaFoldDB" id="K5WMS5"/>
<keyword evidence="3" id="KW-1185">Reference proteome</keyword>
<gene>
    <name evidence="2" type="ORF">PHACADRAFT_246507</name>
</gene>
<dbReference type="EMBL" id="JH930468">
    <property type="protein sequence ID" value="EKM60509.1"/>
    <property type="molecule type" value="Genomic_DNA"/>
</dbReference>
<sequence>MYALHRLPRSYVRFAQVRRGNATLQAATSSDAVNAPPPPVPAQQKPPAASTKPALKPAGAKVPGAPAKSQEKTAPEADAKRGPRRVWPTHRPSISLARPRQYMRPIGVGVLPAYDSALEYIKEDSNILKKELRTVKTELEKVQVLQEPEAAEQAARLQERVRVLEVQSEINLPSVRWKAKNGLADMTKPVYRHLIEQRWREDGILDLVMERVHQMGVVPDLLPEIRPSLDLRVNFLERLPEKLRKMDRTKRKSEKVEAGIYLLPEQTRKPPVLYTTVFHTEPRLYTLLMFDLDVPDPETCGFQSYLHWMQPNVELHTFSKNPIPLTTTHTPYIPPHPQRGTPYHRYVLMLVPQRSATERIKVPVPTMQERLGFSYREFAARHGLDATKGGGVFMWREVWDETVSKIYADVLKTEEPVYGKVPKPDPYAHFKAAPKYATASA</sequence>
<feature type="region of interest" description="Disordered" evidence="1">
    <location>
        <begin position="25"/>
        <end position="90"/>
    </location>
</feature>
<evidence type="ECO:0000313" key="3">
    <source>
        <dbReference type="Proteomes" id="UP000008370"/>
    </source>
</evidence>
<dbReference type="PANTHER" id="PTHR11362:SF82">
    <property type="entry name" value="PHOSPHATIDYLETHANOLAMINE-BINDING PROTEIN 4"/>
    <property type="match status" value="1"/>
</dbReference>
<dbReference type="Gene3D" id="3.90.280.10">
    <property type="entry name" value="PEBP-like"/>
    <property type="match status" value="1"/>
</dbReference>
<dbReference type="PANTHER" id="PTHR11362">
    <property type="entry name" value="PHOSPHATIDYLETHANOLAMINE-BINDING PROTEIN"/>
    <property type="match status" value="1"/>
</dbReference>
<dbReference type="FunCoup" id="K5WMS5">
    <property type="interactions" value="10"/>
</dbReference>
<evidence type="ECO:0000256" key="1">
    <source>
        <dbReference type="SAM" id="MobiDB-lite"/>
    </source>
</evidence>
<dbReference type="GeneID" id="18913825"/>
<dbReference type="STRING" id="650164.K5WMS5"/>
<name>K5WMS5_PHACS</name>
<feature type="compositionally biased region" description="Basic and acidic residues" evidence="1">
    <location>
        <begin position="69"/>
        <end position="81"/>
    </location>
</feature>
<evidence type="ECO:0008006" key="4">
    <source>
        <dbReference type="Google" id="ProtNLM"/>
    </source>
</evidence>
<organism evidence="2 3">
    <name type="scientific">Phanerochaete carnosa (strain HHB-10118-sp)</name>
    <name type="common">White-rot fungus</name>
    <name type="synonym">Peniophora carnosa</name>
    <dbReference type="NCBI Taxonomy" id="650164"/>
    <lineage>
        <taxon>Eukaryota</taxon>
        <taxon>Fungi</taxon>
        <taxon>Dikarya</taxon>
        <taxon>Basidiomycota</taxon>
        <taxon>Agaricomycotina</taxon>
        <taxon>Agaricomycetes</taxon>
        <taxon>Polyporales</taxon>
        <taxon>Phanerochaetaceae</taxon>
        <taxon>Phanerochaete</taxon>
    </lineage>
</organism>
<reference evidence="2 3" key="1">
    <citation type="journal article" date="2012" name="BMC Genomics">
        <title>Comparative genomics of the white-rot fungi, Phanerochaete carnosa and P. chrysosporium, to elucidate the genetic basis of the distinct wood types they colonize.</title>
        <authorList>
            <person name="Suzuki H."/>
            <person name="MacDonald J."/>
            <person name="Syed K."/>
            <person name="Salamov A."/>
            <person name="Hori C."/>
            <person name="Aerts A."/>
            <person name="Henrissat B."/>
            <person name="Wiebenga A."/>
            <person name="vanKuyk P.A."/>
            <person name="Barry K."/>
            <person name="Lindquist E."/>
            <person name="LaButti K."/>
            <person name="Lapidus A."/>
            <person name="Lucas S."/>
            <person name="Coutinho P."/>
            <person name="Gong Y."/>
            <person name="Samejima M."/>
            <person name="Mahadevan R."/>
            <person name="Abou-Zaid M."/>
            <person name="de Vries R.P."/>
            <person name="Igarashi K."/>
            <person name="Yadav J.S."/>
            <person name="Grigoriev I.V."/>
            <person name="Master E.R."/>
        </authorList>
    </citation>
    <scope>NUCLEOTIDE SEQUENCE [LARGE SCALE GENOMIC DNA]</scope>
    <source>
        <strain evidence="2 3">HHB-10118-sp</strain>
    </source>
</reference>
<dbReference type="CDD" id="cd00866">
    <property type="entry name" value="PEBP_euk"/>
    <property type="match status" value="1"/>
</dbReference>
<dbReference type="Gene3D" id="1.20.58.1180">
    <property type="match status" value="1"/>
</dbReference>
<dbReference type="Proteomes" id="UP000008370">
    <property type="component" value="Unassembled WGS sequence"/>
</dbReference>
<dbReference type="InterPro" id="IPR036610">
    <property type="entry name" value="PEBP-like_sf"/>
</dbReference>
<dbReference type="OrthoDB" id="2153661at2759"/>
<protein>
    <recommendedName>
        <fullName evidence="4">PEBP-like protein</fullName>
    </recommendedName>
</protein>
<dbReference type="KEGG" id="pco:PHACADRAFT_246507"/>